<dbReference type="AlphaFoldDB" id="A0A1H8KPH7"/>
<dbReference type="InterPro" id="IPR036005">
    <property type="entry name" value="Creatinase/aminopeptidase-like"/>
</dbReference>
<dbReference type="Gene3D" id="3.90.230.10">
    <property type="entry name" value="Creatinase/methionine aminopeptidase superfamily"/>
    <property type="match status" value="1"/>
</dbReference>
<reference evidence="2 3" key="1">
    <citation type="submission" date="2016-10" db="EMBL/GenBank/DDBJ databases">
        <authorList>
            <person name="de Groot N.N."/>
        </authorList>
    </citation>
    <scope>NUCLEOTIDE SEQUENCE [LARGE SCALE GENOMIC DNA]</scope>
    <source>
        <strain evidence="2 3">Calf135</strain>
    </source>
</reference>
<evidence type="ECO:0000313" key="2">
    <source>
        <dbReference type="EMBL" id="SEN94757.1"/>
    </source>
</evidence>
<feature type="domain" description="Peptidase M24 C-terminal" evidence="1">
    <location>
        <begin position="1"/>
        <end position="54"/>
    </location>
</feature>
<evidence type="ECO:0000259" key="1">
    <source>
        <dbReference type="Pfam" id="PF16188"/>
    </source>
</evidence>
<gene>
    <name evidence="2" type="ORF">SAMN05216454_1381</name>
</gene>
<keyword evidence="3" id="KW-1185">Reference proteome</keyword>
<name>A0A1H8KPH7_9FIRM</name>
<dbReference type="InterPro" id="IPR032416">
    <property type="entry name" value="Peptidase_M24_C"/>
</dbReference>
<dbReference type="OrthoDB" id="9806388at2"/>
<dbReference type="Pfam" id="PF16188">
    <property type="entry name" value="Peptidase_M24_C"/>
    <property type="match status" value="1"/>
</dbReference>
<feature type="non-terminal residue" evidence="2">
    <location>
        <position position="1"/>
    </location>
</feature>
<accession>A0A1H8KPH7</accession>
<protein>
    <submittedName>
        <fullName evidence="2">Xaa-Pro aminopeptidase</fullName>
    </submittedName>
</protein>
<dbReference type="STRING" id="215200.SAMN05216454_1381"/>
<sequence length="54" mass="6458">ITFVPFDLDAIIPEMLTERDKKDLNEYHAKVYEMVSPGLNEEEKEWLKKYTRAI</sequence>
<keyword evidence="2" id="KW-0031">Aminopeptidase</keyword>
<proteinExistence type="predicted"/>
<keyword evidence="2" id="KW-0378">Hydrolase</keyword>
<dbReference type="Proteomes" id="UP000199512">
    <property type="component" value="Unassembled WGS sequence"/>
</dbReference>
<evidence type="ECO:0000313" key="3">
    <source>
        <dbReference type="Proteomes" id="UP000199512"/>
    </source>
</evidence>
<dbReference type="GO" id="GO:0004177">
    <property type="term" value="F:aminopeptidase activity"/>
    <property type="evidence" value="ECO:0007669"/>
    <property type="project" value="UniProtKB-KW"/>
</dbReference>
<dbReference type="EMBL" id="FODF01000038">
    <property type="protein sequence ID" value="SEN94757.1"/>
    <property type="molecule type" value="Genomic_DNA"/>
</dbReference>
<keyword evidence="2" id="KW-0645">Protease</keyword>
<organism evidence="2 3">
    <name type="scientific">Peptostreptococcus russellii</name>
    <dbReference type="NCBI Taxonomy" id="215200"/>
    <lineage>
        <taxon>Bacteria</taxon>
        <taxon>Bacillati</taxon>
        <taxon>Bacillota</taxon>
        <taxon>Clostridia</taxon>
        <taxon>Peptostreptococcales</taxon>
        <taxon>Peptostreptococcaceae</taxon>
        <taxon>Peptostreptococcus</taxon>
    </lineage>
</organism>